<evidence type="ECO:0000313" key="3">
    <source>
        <dbReference type="EMBL" id="PIZ18275.1"/>
    </source>
</evidence>
<comment type="caution">
    <text evidence="3">The sequence shown here is derived from an EMBL/GenBank/DDBJ whole genome shotgun (WGS) entry which is preliminary data.</text>
</comment>
<dbReference type="EMBL" id="PFMR01000010">
    <property type="protein sequence ID" value="PIZ18275.1"/>
    <property type="molecule type" value="Genomic_DNA"/>
</dbReference>
<dbReference type="InterPro" id="IPR027383">
    <property type="entry name" value="Znf_put"/>
</dbReference>
<name>A0A2M7SFF7_9BACT</name>
<dbReference type="Proteomes" id="UP000229307">
    <property type="component" value="Unassembled WGS sequence"/>
</dbReference>
<gene>
    <name evidence="3" type="ORF">COY52_00285</name>
</gene>
<keyword evidence="1" id="KW-1133">Transmembrane helix</keyword>
<sequence length="131" mass="14809">MKCFRPEMIEFYIDGELSEADKKKVEAHLSECPACREKLKELSCFDADIKGIYSNEPLPVGFEQRFYGKLKESKAGEERPFLPRLAWAGLGVAVILLLFVSIYARKSAKDINGNMADKKIDSIAKDALKYL</sequence>
<keyword evidence="1" id="KW-0812">Transmembrane</keyword>
<dbReference type="Pfam" id="PF13490">
    <property type="entry name" value="zf-HC2"/>
    <property type="match status" value="1"/>
</dbReference>
<proteinExistence type="predicted"/>
<dbReference type="AlphaFoldDB" id="A0A2M7SFF7"/>
<evidence type="ECO:0000313" key="4">
    <source>
        <dbReference type="Proteomes" id="UP000229307"/>
    </source>
</evidence>
<evidence type="ECO:0000256" key="1">
    <source>
        <dbReference type="SAM" id="Phobius"/>
    </source>
</evidence>
<feature type="transmembrane region" description="Helical" evidence="1">
    <location>
        <begin position="85"/>
        <end position="104"/>
    </location>
</feature>
<evidence type="ECO:0000259" key="2">
    <source>
        <dbReference type="Pfam" id="PF13490"/>
    </source>
</evidence>
<dbReference type="InterPro" id="IPR041916">
    <property type="entry name" value="Anti_sigma_zinc_sf"/>
</dbReference>
<dbReference type="Gene3D" id="1.10.10.1320">
    <property type="entry name" value="Anti-sigma factor, zinc-finger domain"/>
    <property type="match status" value="1"/>
</dbReference>
<protein>
    <recommendedName>
        <fullName evidence="2">Putative zinc-finger domain-containing protein</fullName>
    </recommendedName>
</protein>
<feature type="domain" description="Putative zinc-finger" evidence="2">
    <location>
        <begin position="9"/>
        <end position="36"/>
    </location>
</feature>
<keyword evidence="1" id="KW-0472">Membrane</keyword>
<organism evidence="3 4">
    <name type="scientific">Candidatus Desantisbacteria bacterium CG_4_10_14_0_8_um_filter_48_22</name>
    <dbReference type="NCBI Taxonomy" id="1974543"/>
    <lineage>
        <taxon>Bacteria</taxon>
        <taxon>Candidatus Desantisiibacteriota</taxon>
    </lineage>
</organism>
<accession>A0A2M7SFF7</accession>
<reference evidence="4" key="1">
    <citation type="submission" date="2017-09" db="EMBL/GenBank/DDBJ databases">
        <title>Depth-based differentiation of microbial function through sediment-hosted aquifers and enrichment of novel symbionts in the deep terrestrial subsurface.</title>
        <authorList>
            <person name="Probst A.J."/>
            <person name="Ladd B."/>
            <person name="Jarett J.K."/>
            <person name="Geller-Mcgrath D.E."/>
            <person name="Sieber C.M.K."/>
            <person name="Emerson J.B."/>
            <person name="Anantharaman K."/>
            <person name="Thomas B.C."/>
            <person name="Malmstrom R."/>
            <person name="Stieglmeier M."/>
            <person name="Klingl A."/>
            <person name="Woyke T."/>
            <person name="Ryan C.M."/>
            <person name="Banfield J.F."/>
        </authorList>
    </citation>
    <scope>NUCLEOTIDE SEQUENCE [LARGE SCALE GENOMIC DNA]</scope>
</reference>